<dbReference type="InterPro" id="IPR018683">
    <property type="entry name" value="DUF2169"/>
</dbReference>
<evidence type="ECO:0000313" key="3">
    <source>
        <dbReference type="EMBL" id="RJE88241.1"/>
    </source>
</evidence>
<keyword evidence="4" id="KW-1185">Reference proteome</keyword>
<comment type="caution">
    <text evidence="3">The sequence shown here is derived from an EMBL/GenBank/DDBJ whole genome shotgun (WGS) entry which is preliminary data.</text>
</comment>
<reference evidence="4" key="1">
    <citation type="submission" date="2018-09" db="EMBL/GenBank/DDBJ databases">
        <title>Acidovorax cavernicola nov. sp. isolated from Gruta de las Maravillas (Aracena, Spain).</title>
        <authorList>
            <person name="Jurado V."/>
            <person name="Gutierrez-Patricio S."/>
            <person name="Gonzalez-Pimentel J.L."/>
            <person name="Miller A.Z."/>
            <person name="Laiz L."/>
            <person name="Saiz-Jimenez C."/>
        </authorList>
    </citation>
    <scope>NUCLEOTIDE SEQUENCE [LARGE SCALE GENOMIC DNA]</scope>
    <source>
        <strain evidence="4">1011MAR3C25</strain>
    </source>
</reference>
<dbReference type="RefSeq" id="WP_119746474.1">
    <property type="nucleotide sequence ID" value="NZ_QZCG01000002.1"/>
</dbReference>
<sequence length="375" mass="43041">MRIRNLTPFAQLVFANEDAEGRLFDILIVKQSYHLNREFELQQSPEQEPLNFTDRCFGDINETSLRYPSDLVAYKPATDVIVIADAFAPKGEPATQWQVSVQIGPVRKSLHVTGPREWQRKLRKWNLTDPEPVLRVALRYECTYGGEYPGPDDRIVTDERNPLGSGFVHPEYRSRDEPIPAPQILTSGERLDNPFRRLDPAGIGPIPPAWLPRRPLGGTYDDEWLANTWPHWAKDYDFAFHNSAAEGLKSKGFLQGDEPVHLTGLHPERHQINFDLPGNPIIARLIDHEDWCRSVRLNLDTIYIDILDAEPEDCLISLTWRLTFLEEQVKWLEIDCAATPNRLCEMTEDQQLHPAPHPSELFPDHSPKEVSEHVQ</sequence>
<feature type="domain" description="DUF2169" evidence="2">
    <location>
        <begin position="26"/>
        <end position="321"/>
    </location>
</feature>
<dbReference type="Proteomes" id="UP000284202">
    <property type="component" value="Unassembled WGS sequence"/>
</dbReference>
<dbReference type="EMBL" id="QZCG01000002">
    <property type="protein sequence ID" value="RJE88241.1"/>
    <property type="molecule type" value="Genomic_DNA"/>
</dbReference>
<dbReference type="OrthoDB" id="237820at2"/>
<feature type="compositionally biased region" description="Basic and acidic residues" evidence="1">
    <location>
        <begin position="362"/>
        <end position="375"/>
    </location>
</feature>
<evidence type="ECO:0000256" key="1">
    <source>
        <dbReference type="SAM" id="MobiDB-lite"/>
    </source>
</evidence>
<accession>A0A418T4T4</accession>
<evidence type="ECO:0000259" key="2">
    <source>
        <dbReference type="Pfam" id="PF09937"/>
    </source>
</evidence>
<dbReference type="Pfam" id="PF09937">
    <property type="entry name" value="DUF2169"/>
    <property type="match status" value="1"/>
</dbReference>
<organism evidence="3 4">
    <name type="scientific">Paracoccus onubensis</name>
    <dbReference type="NCBI Taxonomy" id="1675788"/>
    <lineage>
        <taxon>Bacteria</taxon>
        <taxon>Pseudomonadati</taxon>
        <taxon>Pseudomonadota</taxon>
        <taxon>Alphaproteobacteria</taxon>
        <taxon>Rhodobacterales</taxon>
        <taxon>Paracoccaceae</taxon>
        <taxon>Paracoccus</taxon>
    </lineage>
</organism>
<feature type="region of interest" description="Disordered" evidence="1">
    <location>
        <begin position="350"/>
        <end position="375"/>
    </location>
</feature>
<dbReference type="AlphaFoldDB" id="A0A418T4T4"/>
<proteinExistence type="predicted"/>
<evidence type="ECO:0000313" key="4">
    <source>
        <dbReference type="Proteomes" id="UP000284202"/>
    </source>
</evidence>
<name>A0A418T4T4_9RHOB</name>
<gene>
    <name evidence="3" type="ORF">D3P04_04895</name>
</gene>
<protein>
    <submittedName>
        <fullName evidence="3">DUF2169 domain-containing protein</fullName>
    </submittedName>
</protein>